<dbReference type="AlphaFoldDB" id="A0A448XNB1"/>
<protein>
    <submittedName>
        <fullName evidence="2">Uncharacterized protein</fullName>
    </submittedName>
</protein>
<keyword evidence="3" id="KW-1185">Reference proteome</keyword>
<name>A0A448XNB1_9PLAT</name>
<dbReference type="Proteomes" id="UP000784294">
    <property type="component" value="Unassembled WGS sequence"/>
</dbReference>
<evidence type="ECO:0000313" key="2">
    <source>
        <dbReference type="EMBL" id="VEL40733.1"/>
    </source>
</evidence>
<evidence type="ECO:0000313" key="3">
    <source>
        <dbReference type="Proteomes" id="UP000784294"/>
    </source>
</evidence>
<feature type="region of interest" description="Disordered" evidence="1">
    <location>
        <begin position="39"/>
        <end position="63"/>
    </location>
</feature>
<organism evidence="2 3">
    <name type="scientific">Protopolystoma xenopodis</name>
    <dbReference type="NCBI Taxonomy" id="117903"/>
    <lineage>
        <taxon>Eukaryota</taxon>
        <taxon>Metazoa</taxon>
        <taxon>Spiralia</taxon>
        <taxon>Lophotrochozoa</taxon>
        <taxon>Platyhelminthes</taxon>
        <taxon>Monogenea</taxon>
        <taxon>Polyopisthocotylea</taxon>
        <taxon>Polystomatidea</taxon>
        <taxon>Polystomatidae</taxon>
        <taxon>Protopolystoma</taxon>
    </lineage>
</organism>
<comment type="caution">
    <text evidence="2">The sequence shown here is derived from an EMBL/GenBank/DDBJ whole genome shotgun (WGS) entry which is preliminary data.</text>
</comment>
<reference evidence="2" key="1">
    <citation type="submission" date="2018-11" db="EMBL/GenBank/DDBJ databases">
        <authorList>
            <consortium name="Pathogen Informatics"/>
        </authorList>
    </citation>
    <scope>NUCLEOTIDE SEQUENCE</scope>
</reference>
<dbReference type="EMBL" id="CAAALY010266180">
    <property type="protein sequence ID" value="VEL40733.1"/>
    <property type="molecule type" value="Genomic_DNA"/>
</dbReference>
<proteinExistence type="predicted"/>
<accession>A0A448XNB1</accession>
<evidence type="ECO:0000256" key="1">
    <source>
        <dbReference type="SAM" id="MobiDB-lite"/>
    </source>
</evidence>
<sequence>MRLIWWETGAGLPVLGGSADPELDEGLLGNMRPTVRRTLPRGRDKCSSLDCGSPPESQLSGRMSSREAVALSDSCIQARARHQHCCLPVSAHFCGPSSSAIISACYTLIQSRIFSTKVHIRLLPIPLDDKPSYRPGVADALDYFQLLYRVILTQRLIDQRMKFHLVTNTCVNKSTALQLNGHRLTAVWSIPRWAGCIM</sequence>
<gene>
    <name evidence="2" type="ORF">PXEA_LOCUS34173</name>
</gene>